<accession>A0A6J5L1X0</accession>
<gene>
    <name evidence="1" type="ORF">UFOVP74_5</name>
</gene>
<dbReference type="EMBL" id="LR796196">
    <property type="protein sequence ID" value="CAB4126430.1"/>
    <property type="molecule type" value="Genomic_DNA"/>
</dbReference>
<name>A0A6J5L1X0_9CAUD</name>
<proteinExistence type="predicted"/>
<reference evidence="1" key="1">
    <citation type="submission" date="2020-04" db="EMBL/GenBank/DDBJ databases">
        <authorList>
            <person name="Chiriac C."/>
            <person name="Salcher M."/>
            <person name="Ghai R."/>
            <person name="Kavagutti S V."/>
        </authorList>
    </citation>
    <scope>NUCLEOTIDE SEQUENCE</scope>
</reference>
<evidence type="ECO:0000313" key="1">
    <source>
        <dbReference type="EMBL" id="CAB4126430.1"/>
    </source>
</evidence>
<sequence>MNILSSNDMPGMFAAYLPCKVLYMDIECQAVGINAKEHMLLVELDHTNSGVKALTAVGMQYCKLMLRVMDCLSYSGAIRAAKLLMDEGEPMPKAVSLHRWFGDVLDSNVTDVSDYVTGRQFQRFIDCLRQEHVDVGYLTVPSLIESGLAVNSSGTLWSVLK</sequence>
<protein>
    <submittedName>
        <fullName evidence="1">Uncharacterized protein</fullName>
    </submittedName>
</protein>
<organism evidence="1">
    <name type="scientific">uncultured Caudovirales phage</name>
    <dbReference type="NCBI Taxonomy" id="2100421"/>
    <lineage>
        <taxon>Viruses</taxon>
        <taxon>Duplodnaviria</taxon>
        <taxon>Heunggongvirae</taxon>
        <taxon>Uroviricota</taxon>
        <taxon>Caudoviricetes</taxon>
        <taxon>Peduoviridae</taxon>
        <taxon>Maltschvirus</taxon>
        <taxon>Maltschvirus maltsch</taxon>
    </lineage>
</organism>